<dbReference type="InterPro" id="IPR004030">
    <property type="entry name" value="NOS_N"/>
</dbReference>
<dbReference type="PANTHER" id="PTHR43410:SF1">
    <property type="entry name" value="NITRIC OXIDE SYNTHASE"/>
    <property type="match status" value="1"/>
</dbReference>
<dbReference type="InterPro" id="IPR044944">
    <property type="entry name" value="NOS_dom_3"/>
</dbReference>
<dbReference type="EMBL" id="WMEQ01000002">
    <property type="protein sequence ID" value="MYL32895.1"/>
    <property type="molecule type" value="Genomic_DNA"/>
</dbReference>
<feature type="domain" description="Nitric oxide synthase (NOS)" evidence="13">
    <location>
        <begin position="3"/>
        <end position="360"/>
    </location>
</feature>
<accession>A0A6I4ZRR3</accession>
<sequence length="361" mass="42272">MTADLIHQAEDFIRNCYVELNKSEIEIVERIQEIKYSILDHGSYEHTFEELQHGAKMAWRNSNKCIGRLFWDSLTVFDQRHAFSSEEVKDALIDHVNYATNNGKIRSTISVFKPKQNGEEPVRIWNHQLIRYAGYETDEGIVGDPDSIAFTKTCQQFGWEGQGTHFDILPWLIQINGEQPTLYEVPKEIILEVPLRHPELEWFHNLQLKWYAVPMISDMKLEIGGMEYIAAPFNGWYMETEIGARNLADDYRYNMLPKVAELMGLNTKRNATLWKDRALIELNTAVLHSFKEDGVNIVDHHTAAQQFEKFEEKEHHCEREVTGNWVWLNPPVSPATTHIFHKPYKNKINTPNYFYQEKPYL</sequence>
<keyword evidence="9 11" id="KW-0408">Iron</keyword>
<dbReference type="CDD" id="cd00575">
    <property type="entry name" value="NOS_oxygenase"/>
    <property type="match status" value="1"/>
</dbReference>
<evidence type="ECO:0000313" key="14">
    <source>
        <dbReference type="EMBL" id="MYL32895.1"/>
    </source>
</evidence>
<keyword evidence="6 11" id="KW-0349">Heme</keyword>
<dbReference type="PANTHER" id="PTHR43410">
    <property type="entry name" value="NITRIC OXIDE SYNTHASE OXYGENASE"/>
    <property type="match status" value="1"/>
</dbReference>
<dbReference type="PIRSF" id="PIRSF037219">
    <property type="entry name" value="NOS_oxygenase"/>
    <property type="match status" value="1"/>
</dbReference>
<dbReference type="GO" id="GO:0006809">
    <property type="term" value="P:nitric oxide biosynthetic process"/>
    <property type="evidence" value="ECO:0007669"/>
    <property type="project" value="InterPro"/>
</dbReference>
<dbReference type="AlphaFoldDB" id="A0A6I4ZRR3"/>
<dbReference type="GO" id="GO:0020037">
    <property type="term" value="F:heme binding"/>
    <property type="evidence" value="ECO:0007669"/>
    <property type="project" value="InterPro"/>
</dbReference>
<evidence type="ECO:0000313" key="15">
    <source>
        <dbReference type="Proteomes" id="UP000468638"/>
    </source>
</evidence>
<comment type="similarity">
    <text evidence="3 11">Belongs to the NOS family. Bacterial NOS oxygenase subfamily.</text>
</comment>
<dbReference type="InterPro" id="IPR050607">
    <property type="entry name" value="NOS"/>
</dbReference>
<evidence type="ECO:0000256" key="1">
    <source>
        <dbReference type="ARBA" id="ARBA00001971"/>
    </source>
</evidence>
<dbReference type="Gene3D" id="3.90.1230.10">
    <property type="entry name" value="Nitric Oxide Synthase, Chain A, domain 3"/>
    <property type="match status" value="1"/>
</dbReference>
<dbReference type="InterPro" id="IPR017142">
    <property type="entry name" value="Nitric_oxide_synthase_Oase-su"/>
</dbReference>
<evidence type="ECO:0000256" key="9">
    <source>
        <dbReference type="ARBA" id="ARBA00023004"/>
    </source>
</evidence>
<evidence type="ECO:0000256" key="4">
    <source>
        <dbReference type="ARBA" id="ARBA00012735"/>
    </source>
</evidence>
<organism evidence="14 15">
    <name type="scientific">Pontibacillus yanchengensis</name>
    <dbReference type="NCBI Taxonomy" id="462910"/>
    <lineage>
        <taxon>Bacteria</taxon>
        <taxon>Bacillati</taxon>
        <taxon>Bacillota</taxon>
        <taxon>Bacilli</taxon>
        <taxon>Bacillales</taxon>
        <taxon>Bacillaceae</taxon>
        <taxon>Pontibacillus</taxon>
    </lineage>
</organism>
<dbReference type="Proteomes" id="UP000468638">
    <property type="component" value="Unassembled WGS sequence"/>
</dbReference>
<evidence type="ECO:0000256" key="12">
    <source>
        <dbReference type="PIRSR" id="PIRSR037219-1"/>
    </source>
</evidence>
<evidence type="ECO:0000256" key="10">
    <source>
        <dbReference type="ARBA" id="ARBA00048713"/>
    </source>
</evidence>
<dbReference type="SUPFAM" id="SSF56512">
    <property type="entry name" value="Nitric oxide (NO) synthase oxygenase domain"/>
    <property type="match status" value="1"/>
</dbReference>
<keyword evidence="8 11" id="KW-0560">Oxidoreductase</keyword>
<dbReference type="Gene3D" id="3.90.440.10">
    <property type="entry name" value="Nitric Oxide Synthase,Heme Domain,Chain A domain 2"/>
    <property type="match status" value="1"/>
</dbReference>
<proteinExistence type="inferred from homology"/>
<evidence type="ECO:0000256" key="2">
    <source>
        <dbReference type="ARBA" id="ARBA00002642"/>
    </source>
</evidence>
<dbReference type="InterPro" id="IPR036119">
    <property type="entry name" value="NOS_N_sf"/>
</dbReference>
<dbReference type="RefSeq" id="WP_160846632.1">
    <property type="nucleotide sequence ID" value="NZ_WMEQ01000002.1"/>
</dbReference>
<name>A0A6I4ZRR3_9BACI</name>
<comment type="catalytic activity">
    <reaction evidence="10">
        <text>3 reduced [flavodoxin] + 2 L-arginine + 4 O2 = 3 oxidized [flavodoxin] + 2 L-citrulline + 2 nitric oxide + 4 H2O + 5 H(+)</text>
        <dbReference type="Rhea" id="RHEA:52324"/>
        <dbReference type="Rhea" id="RHEA-COMP:10622"/>
        <dbReference type="Rhea" id="RHEA-COMP:10623"/>
        <dbReference type="ChEBI" id="CHEBI:15377"/>
        <dbReference type="ChEBI" id="CHEBI:15378"/>
        <dbReference type="ChEBI" id="CHEBI:15379"/>
        <dbReference type="ChEBI" id="CHEBI:16480"/>
        <dbReference type="ChEBI" id="CHEBI:32682"/>
        <dbReference type="ChEBI" id="CHEBI:57618"/>
        <dbReference type="ChEBI" id="CHEBI:57743"/>
        <dbReference type="ChEBI" id="CHEBI:58210"/>
        <dbReference type="EC" id="1.14.14.47"/>
    </reaction>
</comment>
<feature type="binding site" description="axial binding residue" evidence="12">
    <location>
        <position position="65"/>
    </location>
    <ligand>
        <name>heme</name>
        <dbReference type="ChEBI" id="CHEBI:30413"/>
    </ligand>
    <ligandPart>
        <name>Fe</name>
        <dbReference type="ChEBI" id="CHEBI:18248"/>
    </ligandPart>
</feature>
<dbReference type="EC" id="1.14.14.47" evidence="4 11"/>
<dbReference type="InterPro" id="IPR044940">
    <property type="entry name" value="NOS_dom_2"/>
</dbReference>
<comment type="cofactor">
    <cofactor evidence="1 11 12">
        <name>heme</name>
        <dbReference type="ChEBI" id="CHEBI:30413"/>
    </cofactor>
</comment>
<keyword evidence="7 11" id="KW-0479">Metal-binding</keyword>
<evidence type="ECO:0000259" key="13">
    <source>
        <dbReference type="Pfam" id="PF02898"/>
    </source>
</evidence>
<gene>
    <name evidence="14" type="ORF">GLW05_04710</name>
</gene>
<comment type="caution">
    <text evidence="14">The sequence shown here is derived from an EMBL/GenBank/DDBJ whole genome shotgun (WGS) entry which is preliminary data.</text>
</comment>
<dbReference type="InterPro" id="IPR044943">
    <property type="entry name" value="NOS_dom_1"/>
</dbReference>
<protein>
    <recommendedName>
        <fullName evidence="5 11">Nitric oxide synthase oxygenase</fullName>
        <ecNumber evidence="4 11">1.14.14.47</ecNumber>
    </recommendedName>
</protein>
<evidence type="ECO:0000256" key="11">
    <source>
        <dbReference type="PIRNR" id="PIRNR037219"/>
    </source>
</evidence>
<comment type="subunit">
    <text evidence="11">Homodimer.</text>
</comment>
<comment type="function">
    <text evidence="2 11">Catalyzes the production of nitric oxide.</text>
</comment>
<evidence type="ECO:0000256" key="6">
    <source>
        <dbReference type="ARBA" id="ARBA00022617"/>
    </source>
</evidence>
<evidence type="ECO:0000256" key="8">
    <source>
        <dbReference type="ARBA" id="ARBA00023002"/>
    </source>
</evidence>
<evidence type="ECO:0000256" key="3">
    <source>
        <dbReference type="ARBA" id="ARBA00005411"/>
    </source>
</evidence>
<evidence type="ECO:0000256" key="7">
    <source>
        <dbReference type="ARBA" id="ARBA00022723"/>
    </source>
</evidence>
<reference evidence="14 15" key="1">
    <citation type="submission" date="2019-11" db="EMBL/GenBank/DDBJ databases">
        <title>Genome sequences of 17 halophilic strains isolated from different environments.</title>
        <authorList>
            <person name="Furrow R.E."/>
        </authorList>
    </citation>
    <scope>NUCLEOTIDE SEQUENCE [LARGE SCALE GENOMIC DNA]</scope>
    <source>
        <strain evidence="14 15">22514_16_FS</strain>
    </source>
</reference>
<dbReference type="Gene3D" id="3.90.340.10">
    <property type="entry name" value="Nitric Oxide Synthase, Chain A, domain 1"/>
    <property type="match status" value="1"/>
</dbReference>
<comment type="miscellaneous">
    <text evidence="11">This protein is similar to the oxygenase domain of eukaryotic nitric oxide synthases but lacks the reductase domain which, in eukaryotes, is responsible for transfer of electrons to the ferric heme during nitric oxide synthesis.</text>
</comment>
<dbReference type="GO" id="GO:0004517">
    <property type="term" value="F:nitric-oxide synthase activity"/>
    <property type="evidence" value="ECO:0007669"/>
    <property type="project" value="InterPro"/>
</dbReference>
<dbReference type="OrthoDB" id="3398374at2"/>
<evidence type="ECO:0000256" key="5">
    <source>
        <dbReference type="ARBA" id="ARBA00018859"/>
    </source>
</evidence>
<dbReference type="Pfam" id="PF02898">
    <property type="entry name" value="NO_synthase"/>
    <property type="match status" value="1"/>
</dbReference>
<dbReference type="GO" id="GO:0046872">
    <property type="term" value="F:metal ion binding"/>
    <property type="evidence" value="ECO:0007669"/>
    <property type="project" value="UniProtKB-KW"/>
</dbReference>